<gene>
    <name evidence="1" type="ORF">DLM78_17820</name>
</gene>
<name>A0A8B3CLZ0_9LEPT</name>
<dbReference type="Proteomes" id="UP000266669">
    <property type="component" value="Unassembled WGS sequence"/>
</dbReference>
<dbReference type="AlphaFoldDB" id="A0A8B3CLZ0"/>
<dbReference type="EMBL" id="QHCS01000005">
    <property type="protein sequence ID" value="RHX84574.1"/>
    <property type="molecule type" value="Genomic_DNA"/>
</dbReference>
<reference evidence="2" key="1">
    <citation type="submission" date="2018-05" db="EMBL/GenBank/DDBJ databases">
        <title>Leptospira yasudae sp. nov. and Leptospira stimsonii sp. nov., two pathogenic species of the genus Leptospira isolated from environmental sources.</title>
        <authorList>
            <person name="Casanovas-Massana A."/>
            <person name="Hamond C."/>
            <person name="Santos L.A."/>
            <person name="Hacker K.P."/>
            <person name="Balassiano I."/>
            <person name="Medeiros M.A."/>
            <person name="Reis M.G."/>
            <person name="Ko A.I."/>
            <person name="Wunder E.A."/>
        </authorList>
    </citation>
    <scope>NUCLEOTIDE SEQUENCE [LARGE SCALE GENOMIC DNA]</scope>
    <source>
        <strain evidence="2">AMB6-RJ</strain>
    </source>
</reference>
<sequence>MEYSRTVSDKERNIVESLVKHQRIVHYGRGFLRLIFIPADLPVVSKDGSGISPEDLAIRIKFDLNKVVDFDPSKTDLSIPKITFARDANSVPMGLSVEVIDKSKK</sequence>
<evidence type="ECO:0000313" key="2">
    <source>
        <dbReference type="Proteomes" id="UP000266669"/>
    </source>
</evidence>
<dbReference type="RefSeq" id="WP_118983141.1">
    <property type="nucleotide sequence ID" value="NZ_QHCS01000005.1"/>
</dbReference>
<accession>A0A8B3CLZ0</accession>
<proteinExistence type="predicted"/>
<protein>
    <submittedName>
        <fullName evidence="1">Uncharacterized protein</fullName>
    </submittedName>
</protein>
<organism evidence="1 2">
    <name type="scientific">Leptospira stimsonii</name>
    <dbReference type="NCBI Taxonomy" id="2202203"/>
    <lineage>
        <taxon>Bacteria</taxon>
        <taxon>Pseudomonadati</taxon>
        <taxon>Spirochaetota</taxon>
        <taxon>Spirochaetia</taxon>
        <taxon>Leptospirales</taxon>
        <taxon>Leptospiraceae</taxon>
        <taxon>Leptospira</taxon>
    </lineage>
</organism>
<comment type="caution">
    <text evidence="1">The sequence shown here is derived from an EMBL/GenBank/DDBJ whole genome shotgun (WGS) entry which is preliminary data.</text>
</comment>
<evidence type="ECO:0000313" key="1">
    <source>
        <dbReference type="EMBL" id="RHX84574.1"/>
    </source>
</evidence>